<dbReference type="Proteomes" id="UP001283361">
    <property type="component" value="Unassembled WGS sequence"/>
</dbReference>
<feature type="region of interest" description="Disordered" evidence="1">
    <location>
        <begin position="1"/>
        <end position="29"/>
    </location>
</feature>
<proteinExistence type="predicted"/>
<evidence type="ECO:0000313" key="2">
    <source>
        <dbReference type="EMBL" id="KAK3764404.1"/>
    </source>
</evidence>
<name>A0AAE0Z7Q3_9GAST</name>
<dbReference type="AlphaFoldDB" id="A0AAE0Z7Q3"/>
<evidence type="ECO:0000256" key="1">
    <source>
        <dbReference type="SAM" id="MobiDB-lite"/>
    </source>
</evidence>
<protein>
    <submittedName>
        <fullName evidence="2">Uncharacterized protein</fullName>
    </submittedName>
</protein>
<dbReference type="EMBL" id="JAWDGP010004442">
    <property type="protein sequence ID" value="KAK3764404.1"/>
    <property type="molecule type" value="Genomic_DNA"/>
</dbReference>
<comment type="caution">
    <text evidence="2">The sequence shown here is derived from an EMBL/GenBank/DDBJ whole genome shotgun (WGS) entry which is preliminary data.</text>
</comment>
<gene>
    <name evidence="2" type="ORF">RRG08_040000</name>
</gene>
<keyword evidence="3" id="KW-1185">Reference proteome</keyword>
<organism evidence="2 3">
    <name type="scientific">Elysia crispata</name>
    <name type="common">lettuce slug</name>
    <dbReference type="NCBI Taxonomy" id="231223"/>
    <lineage>
        <taxon>Eukaryota</taxon>
        <taxon>Metazoa</taxon>
        <taxon>Spiralia</taxon>
        <taxon>Lophotrochozoa</taxon>
        <taxon>Mollusca</taxon>
        <taxon>Gastropoda</taxon>
        <taxon>Heterobranchia</taxon>
        <taxon>Euthyneura</taxon>
        <taxon>Panpulmonata</taxon>
        <taxon>Sacoglossa</taxon>
        <taxon>Placobranchoidea</taxon>
        <taxon>Plakobranchidae</taxon>
        <taxon>Elysia</taxon>
    </lineage>
</organism>
<evidence type="ECO:0000313" key="3">
    <source>
        <dbReference type="Proteomes" id="UP001283361"/>
    </source>
</evidence>
<reference evidence="2" key="1">
    <citation type="journal article" date="2023" name="G3 (Bethesda)">
        <title>A reference genome for the long-term kleptoplast-retaining sea slug Elysia crispata morphotype clarki.</title>
        <authorList>
            <person name="Eastman K.E."/>
            <person name="Pendleton A.L."/>
            <person name="Shaikh M.A."/>
            <person name="Suttiyut T."/>
            <person name="Ogas R."/>
            <person name="Tomko P."/>
            <person name="Gavelis G."/>
            <person name="Widhalm J.R."/>
            <person name="Wisecaver J.H."/>
        </authorList>
    </citation>
    <scope>NUCLEOTIDE SEQUENCE</scope>
    <source>
        <strain evidence="2">ECLA1</strain>
    </source>
</reference>
<sequence length="72" mass="8168">MRPVQYQPLVRGGLDHTEPGGLDQTRLPGSTRLTDWRSCTHMHARGESALDSRPATRRKLTSHICHQSELYT</sequence>
<accession>A0AAE0Z7Q3</accession>